<gene>
    <name evidence="1" type="ORF">GCM10007938_01450</name>
</gene>
<proteinExistence type="predicted"/>
<reference evidence="2" key="1">
    <citation type="journal article" date="2019" name="Int. J. Syst. Evol. Microbiol.">
        <title>The Global Catalogue of Microorganisms (GCM) 10K type strain sequencing project: providing services to taxonomists for standard genome sequencing and annotation.</title>
        <authorList>
            <consortium name="The Broad Institute Genomics Platform"/>
            <consortium name="The Broad Institute Genome Sequencing Center for Infectious Disease"/>
            <person name="Wu L."/>
            <person name="Ma J."/>
        </authorList>
    </citation>
    <scope>NUCLEOTIDE SEQUENCE [LARGE SCALE GENOMIC DNA]</scope>
    <source>
        <strain evidence="2">NBRC 108723</strain>
    </source>
</reference>
<dbReference type="Proteomes" id="UP001157138">
    <property type="component" value="Unassembled WGS sequence"/>
</dbReference>
<evidence type="ECO:0000313" key="1">
    <source>
        <dbReference type="EMBL" id="GLT16369.1"/>
    </source>
</evidence>
<dbReference type="EMBL" id="BSPW01000004">
    <property type="protein sequence ID" value="GLT16369.1"/>
    <property type="molecule type" value="Genomic_DNA"/>
</dbReference>
<name>A0ABQ6EU63_9VIBR</name>
<organism evidence="1 2">
    <name type="scientific">Vibrio zhanjiangensis</name>
    <dbReference type="NCBI Taxonomy" id="1046128"/>
    <lineage>
        <taxon>Bacteria</taxon>
        <taxon>Pseudomonadati</taxon>
        <taxon>Pseudomonadota</taxon>
        <taxon>Gammaproteobacteria</taxon>
        <taxon>Vibrionales</taxon>
        <taxon>Vibrionaceae</taxon>
        <taxon>Vibrio</taxon>
    </lineage>
</organism>
<comment type="caution">
    <text evidence="1">The sequence shown here is derived from an EMBL/GenBank/DDBJ whole genome shotgun (WGS) entry which is preliminary data.</text>
</comment>
<sequence>MQVSASRLGPNVEFRYARLGQIKQIHPDNGQISVDFEGNPAGEPVWASIGRAFSRAQINLAIDNELACKIEFMNTDPSLPILTDIYFSLLEHKSLIIKAEKLVLEGTQSVTVKSNNTSTHYDGRSGRITTKAEYITSQAEKTQKIKARKIDLN</sequence>
<accession>A0ABQ6EU63</accession>
<protein>
    <submittedName>
        <fullName evidence="1">Uncharacterized protein</fullName>
    </submittedName>
</protein>
<evidence type="ECO:0000313" key="2">
    <source>
        <dbReference type="Proteomes" id="UP001157138"/>
    </source>
</evidence>
<keyword evidence="2" id="KW-1185">Reference proteome</keyword>